<dbReference type="EC" id="1.3.1.98" evidence="5 19"/>
<dbReference type="PROSITE" id="PS51387">
    <property type="entry name" value="FAD_PCMH"/>
    <property type="match status" value="1"/>
</dbReference>
<feature type="domain" description="FAD-binding PCMH-type" evidence="20">
    <location>
        <begin position="17"/>
        <end position="186"/>
    </location>
</feature>
<keyword evidence="16 19" id="KW-0961">Cell wall biogenesis/degradation</keyword>
<dbReference type="EMBL" id="JAEHNY010000006">
    <property type="protein sequence ID" value="MBI6119981.1"/>
    <property type="molecule type" value="Genomic_DNA"/>
</dbReference>
<dbReference type="RefSeq" id="WP_198638468.1">
    <property type="nucleotide sequence ID" value="NZ_JAEHNY010000006.1"/>
</dbReference>
<dbReference type="NCBIfam" id="NF000755">
    <property type="entry name" value="PRK00046.1"/>
    <property type="match status" value="1"/>
</dbReference>
<dbReference type="InterPro" id="IPR003170">
    <property type="entry name" value="MurB"/>
</dbReference>
<evidence type="ECO:0000256" key="19">
    <source>
        <dbReference type="HAMAP-Rule" id="MF_00037"/>
    </source>
</evidence>
<dbReference type="HAMAP" id="MF_00037">
    <property type="entry name" value="MurB"/>
    <property type="match status" value="1"/>
</dbReference>
<comment type="catalytic activity">
    <reaction evidence="18 19">
        <text>UDP-N-acetyl-alpha-D-muramate + NADP(+) = UDP-N-acetyl-3-O-(1-carboxyvinyl)-alpha-D-glucosamine + NADPH + H(+)</text>
        <dbReference type="Rhea" id="RHEA:12248"/>
        <dbReference type="ChEBI" id="CHEBI:15378"/>
        <dbReference type="ChEBI" id="CHEBI:57783"/>
        <dbReference type="ChEBI" id="CHEBI:58349"/>
        <dbReference type="ChEBI" id="CHEBI:68483"/>
        <dbReference type="ChEBI" id="CHEBI:70757"/>
        <dbReference type="EC" id="1.3.1.98"/>
    </reaction>
</comment>
<dbReference type="PANTHER" id="PTHR21071:SF4">
    <property type="entry name" value="UDP-N-ACETYLENOLPYRUVOYLGLUCOSAMINE REDUCTASE"/>
    <property type="match status" value="1"/>
</dbReference>
<dbReference type="Gene3D" id="3.30.465.10">
    <property type="match status" value="1"/>
</dbReference>
<comment type="cofactor">
    <cofactor evidence="1 19">
        <name>FAD</name>
        <dbReference type="ChEBI" id="CHEBI:57692"/>
    </cofactor>
</comment>
<dbReference type="PANTHER" id="PTHR21071">
    <property type="entry name" value="UDP-N-ACETYLENOLPYRUVOYLGLUCOSAMINE REDUCTASE"/>
    <property type="match status" value="1"/>
</dbReference>
<evidence type="ECO:0000256" key="15">
    <source>
        <dbReference type="ARBA" id="ARBA00023306"/>
    </source>
</evidence>
<dbReference type="InterPro" id="IPR006094">
    <property type="entry name" value="Oxid_FAD_bind_N"/>
</dbReference>
<name>A0ABS0TIB0_9FLAO</name>
<dbReference type="Pfam" id="PF02873">
    <property type="entry name" value="MurB_C"/>
    <property type="match status" value="1"/>
</dbReference>
<accession>A0ABS0TIB0</accession>
<dbReference type="InterPro" id="IPR036635">
    <property type="entry name" value="MurB_C_sf"/>
</dbReference>
<evidence type="ECO:0000256" key="18">
    <source>
        <dbReference type="ARBA" id="ARBA00048914"/>
    </source>
</evidence>
<dbReference type="Pfam" id="PF01565">
    <property type="entry name" value="FAD_binding_4"/>
    <property type="match status" value="1"/>
</dbReference>
<evidence type="ECO:0000259" key="20">
    <source>
        <dbReference type="PROSITE" id="PS51387"/>
    </source>
</evidence>
<dbReference type="InterPro" id="IPR016169">
    <property type="entry name" value="FAD-bd_PCMH_sub2"/>
</dbReference>
<comment type="function">
    <text evidence="2 19">Cell wall formation.</text>
</comment>
<feature type="active site" evidence="19">
    <location>
        <position position="333"/>
    </location>
</feature>
<evidence type="ECO:0000256" key="17">
    <source>
        <dbReference type="ARBA" id="ARBA00031026"/>
    </source>
</evidence>
<feature type="active site" description="Proton donor" evidence="19">
    <location>
        <position position="237"/>
    </location>
</feature>
<evidence type="ECO:0000256" key="14">
    <source>
        <dbReference type="ARBA" id="ARBA00023002"/>
    </source>
</evidence>
<feature type="active site" evidence="19">
    <location>
        <position position="162"/>
    </location>
</feature>
<sequence>MQVAENFSLKQYNTFGVDVKARKFISVSSKKELRDVLQQAYATEIFVLGGGSNMLLTQDVDKTVVHINISGIELISENNEEVILKVGAGENWHQFVLYCIEKGYGGLENLSLIPGNVGTAPVQNIGAYGVELKDSFKSCEALRIQTLEVETFNNEQCEFGYRNSVFKNKLKGQYIITSVNFKLSKKNHELSTSYGAIQAELDKHNIKKPTIKNVSDAVVNIRQQKLPDPRELGNSGSFFKNPIVSETEFKKLQQQFPEMPFYAMQGNQIKIPAGWLIDQAGLKGYRKGDAGIHKNQALVLVNYGNASGQEILELSKEIQEKIYQKYNIKLEAEVNIF</sequence>
<evidence type="ECO:0000256" key="10">
    <source>
        <dbReference type="ARBA" id="ARBA00022827"/>
    </source>
</evidence>
<dbReference type="InterPro" id="IPR016167">
    <property type="entry name" value="FAD-bd_PCMH_sub1"/>
</dbReference>
<evidence type="ECO:0000256" key="8">
    <source>
        <dbReference type="ARBA" id="ARBA00022618"/>
    </source>
</evidence>
<dbReference type="Gene3D" id="3.90.78.10">
    <property type="entry name" value="UDP-N-acetylenolpyruvoylglucosamine reductase, C-terminal domain"/>
    <property type="match status" value="1"/>
</dbReference>
<evidence type="ECO:0000256" key="9">
    <source>
        <dbReference type="ARBA" id="ARBA00022630"/>
    </source>
</evidence>
<protein>
    <recommendedName>
        <fullName evidence="6 19">UDP-N-acetylenolpyruvoylglucosamine reductase</fullName>
        <ecNumber evidence="5 19">1.3.1.98</ecNumber>
    </recommendedName>
    <alternativeName>
        <fullName evidence="17 19">UDP-N-acetylmuramate dehydrogenase</fullName>
    </alternativeName>
</protein>
<keyword evidence="13 19" id="KW-0573">Peptidoglycan synthesis</keyword>
<dbReference type="NCBIfam" id="NF010478">
    <property type="entry name" value="PRK13903.1"/>
    <property type="match status" value="1"/>
</dbReference>
<dbReference type="SUPFAM" id="SSF56194">
    <property type="entry name" value="Uridine diphospho-N-Acetylenolpyruvylglucosamine reductase, MurB, C-terminal domain"/>
    <property type="match status" value="1"/>
</dbReference>
<evidence type="ECO:0000256" key="2">
    <source>
        <dbReference type="ARBA" id="ARBA00003921"/>
    </source>
</evidence>
<dbReference type="InterPro" id="IPR036318">
    <property type="entry name" value="FAD-bd_PCMH-like_sf"/>
</dbReference>
<evidence type="ECO:0000256" key="13">
    <source>
        <dbReference type="ARBA" id="ARBA00022984"/>
    </source>
</evidence>
<evidence type="ECO:0000313" key="21">
    <source>
        <dbReference type="EMBL" id="MBI6119981.1"/>
    </source>
</evidence>
<keyword evidence="10 19" id="KW-0274">FAD</keyword>
<comment type="caution">
    <text evidence="21">The sequence shown here is derived from an EMBL/GenBank/DDBJ whole genome shotgun (WGS) entry which is preliminary data.</text>
</comment>
<evidence type="ECO:0000256" key="5">
    <source>
        <dbReference type="ARBA" id="ARBA00012518"/>
    </source>
</evidence>
<keyword evidence="22" id="KW-1185">Reference proteome</keyword>
<dbReference type="Gene3D" id="3.30.43.10">
    <property type="entry name" value="Uridine Diphospho-n-acetylenolpyruvylglucosamine Reductase, domain 2"/>
    <property type="match status" value="1"/>
</dbReference>
<reference evidence="21 22" key="1">
    <citation type="submission" date="2020-12" db="EMBL/GenBank/DDBJ databases">
        <title>Salegentibacter orientalis sp. nov., isolated from costal sediment.</title>
        <authorList>
            <person name="Lian F.-B."/>
        </authorList>
    </citation>
    <scope>NUCLEOTIDE SEQUENCE [LARGE SCALE GENOMIC DNA]</scope>
    <source>
        <strain evidence="21 22">F60176</strain>
    </source>
</reference>
<keyword evidence="9 19" id="KW-0285">Flavoprotein</keyword>
<dbReference type="InterPro" id="IPR011601">
    <property type="entry name" value="MurB_C"/>
</dbReference>
<keyword evidence="7 19" id="KW-0963">Cytoplasm</keyword>
<dbReference type="InterPro" id="IPR016166">
    <property type="entry name" value="FAD-bd_PCMH"/>
</dbReference>
<dbReference type="Proteomes" id="UP000635665">
    <property type="component" value="Unassembled WGS sequence"/>
</dbReference>
<comment type="subcellular location">
    <subcellularLocation>
        <location evidence="3 19">Cytoplasm</location>
    </subcellularLocation>
</comment>
<evidence type="ECO:0000256" key="11">
    <source>
        <dbReference type="ARBA" id="ARBA00022857"/>
    </source>
</evidence>
<keyword evidence="14 19" id="KW-0560">Oxidoreductase</keyword>
<keyword evidence="12 19" id="KW-0133">Cell shape</keyword>
<proteinExistence type="inferred from homology"/>
<comment type="similarity">
    <text evidence="19">Belongs to the MurB family.</text>
</comment>
<organism evidence="21 22">
    <name type="scientific">Salegentibacter maritimus</name>
    <dbReference type="NCBI Taxonomy" id="2794347"/>
    <lineage>
        <taxon>Bacteria</taxon>
        <taxon>Pseudomonadati</taxon>
        <taxon>Bacteroidota</taxon>
        <taxon>Flavobacteriia</taxon>
        <taxon>Flavobacteriales</taxon>
        <taxon>Flavobacteriaceae</taxon>
        <taxon>Salegentibacter</taxon>
    </lineage>
</organism>
<dbReference type="GO" id="GO:0008762">
    <property type="term" value="F:UDP-N-acetylmuramate dehydrogenase activity"/>
    <property type="evidence" value="ECO:0007669"/>
    <property type="project" value="UniProtKB-EC"/>
</dbReference>
<gene>
    <name evidence="19 21" type="primary">murB</name>
    <name evidence="21" type="ORF">I6U50_08090</name>
</gene>
<evidence type="ECO:0000256" key="4">
    <source>
        <dbReference type="ARBA" id="ARBA00004752"/>
    </source>
</evidence>
<evidence type="ECO:0000256" key="16">
    <source>
        <dbReference type="ARBA" id="ARBA00023316"/>
    </source>
</evidence>
<keyword evidence="15 19" id="KW-0131">Cell cycle</keyword>
<evidence type="ECO:0000256" key="3">
    <source>
        <dbReference type="ARBA" id="ARBA00004496"/>
    </source>
</evidence>
<dbReference type="SUPFAM" id="SSF56176">
    <property type="entry name" value="FAD-binding/transporter-associated domain-like"/>
    <property type="match status" value="1"/>
</dbReference>
<evidence type="ECO:0000256" key="12">
    <source>
        <dbReference type="ARBA" id="ARBA00022960"/>
    </source>
</evidence>
<evidence type="ECO:0000256" key="7">
    <source>
        <dbReference type="ARBA" id="ARBA00022490"/>
    </source>
</evidence>
<comment type="pathway">
    <text evidence="4 19">Cell wall biogenesis; peptidoglycan biosynthesis.</text>
</comment>
<evidence type="ECO:0000256" key="1">
    <source>
        <dbReference type="ARBA" id="ARBA00001974"/>
    </source>
</evidence>
<evidence type="ECO:0000256" key="6">
    <source>
        <dbReference type="ARBA" id="ARBA00015188"/>
    </source>
</evidence>
<evidence type="ECO:0000313" key="22">
    <source>
        <dbReference type="Proteomes" id="UP000635665"/>
    </source>
</evidence>
<dbReference type="NCBIfam" id="TIGR00179">
    <property type="entry name" value="murB"/>
    <property type="match status" value="1"/>
</dbReference>
<keyword evidence="11 19" id="KW-0521">NADP</keyword>
<keyword evidence="8 19" id="KW-0132">Cell division</keyword>